<sequence length="1428" mass="157128">MIHLCTCTGGSASITGLSKRRAATASCKTCGRRPSADGTESPASSVINTVGLELTSLISSDLTWKVSKGNRSSLRRARTSLQSRWELANKEFKEVEMPVSESEKLGVSVLGCRFSEKAEHVPIKKRRFFFRSPSPPLRTTSSRSEETERLTNSQHASGQGFLMNPLLKCKSAASASAVDISQVVDSNQKFEGTKSAMLNERIGENDDFSGISILAAAACSNSLGDIEEGSGVESPVREGPIQVLLNDEAKEDLVNSGQISTEGTGSFISTVPPEGAASLRMYNSSPKRLSLENTSESSLLQNNSMVGSQGLSNKKDDGTARIQEFSARDDRLHWDLNTVMDAWESPFDDHHSSDLTNAADLQPDCANEGNLEGNGFQKEFGVTNEDTGKAQVLDESSNLSHETQDLNKDEHKSPVCTDINMGSTLQANLQSSETDNPLNVVMDFVKEANCLPNKEKFCTNDGSLALPPPKDVPDHCTSPIVDKHATSRNVNFSSKTREVLSSVPVAGVDSSLHYSMPPTADILNSTCLSEGTCNAAATGFGSAKSVDDCGADVQTCGTISPTYQVEKQNASVRSVPYSDKAACEIGNSGYEDCGNANNISGSGDNGNSAKDRASMETDHLLGNELLDGSKENAGLELDGGGFWQSSRTHVEVPTSDAFLEGQSVVESRNKVQRCKVTSGHDTSDSDMQMQVYTEKPESTTFLGKPIRPPHCLSSPYMQRSCSNDFVSGSGKVTLEEQLDDGYASDVSRGDRHPRVGIDKENELQLDYDSQYEDGELRDSSIHSWEGYDGEDGETERLDYGSDNRDSDNLGSEKAQESNLQSSPGGSSRKKSDSGPGRGSFVNTRTPCLRVQKVDSSDKGSGSGTEDVTRNKEDHDMRDHVKELSESAELKVNMSGSDLMPEISKHSSDIKTRVRAERVMKCSAGNQRGRLGAEYAGTKADESRAHGRDWPSRIERTTSQSAHLRRERSCMQGSSSNDAYYSNPRSERESGAHKSFGRGRYFLQSHTRSREGGHWADFEGYRGLKRHRSPTYHGPTAFHRSRLENVALDGTNTKEEGAGQRVTGRQTVTDSHIIHRPFRSGSPNDRQEAFRMRLGFRPAREMSPGRSATMGRGRSVRYGARMDGGPRRRYYGGANDDFVESSLDYSHSSARRRRSFSPAEKRGIPHARRSNSKSPSRSRTRSPIAWQSPRRRTGDGAIGILGFKNRSRFNCRSDTRMPRVRSPHIRSGFAADHLTSFSSVPRGNDSPPPNSRCIGYNHRSSALDRSPGRIGSREDRFDLLDPPRKLKPNEYYRSVNPGRFSESNGAGRGRSQYEGNDDDHKQEYRYGLVHRARRYDMDRTVKRFRYEDEDGYILANGSRNKDSTDFHGRENPKAYSGGIDSSIGDQPRSSREDRGPFVYRRDGRYNANSKVFGVREGDEDEASRRRRPS</sequence>
<feature type="region of interest" description="Disordered" evidence="1">
    <location>
        <begin position="134"/>
        <end position="157"/>
    </location>
</feature>
<feature type="compositionally biased region" description="Basic and acidic residues" evidence="1">
    <location>
        <begin position="1358"/>
        <end position="1371"/>
    </location>
</feature>
<feature type="region of interest" description="Disordered" evidence="1">
    <location>
        <begin position="954"/>
        <end position="992"/>
    </location>
</feature>
<feature type="region of interest" description="Disordered" evidence="1">
    <location>
        <begin position="738"/>
        <end position="759"/>
    </location>
</feature>
<feature type="compositionally biased region" description="Polar residues" evidence="1">
    <location>
        <begin position="970"/>
        <end position="983"/>
    </location>
</feature>
<evidence type="ECO:0000256" key="1">
    <source>
        <dbReference type="SAM" id="MobiDB-lite"/>
    </source>
</evidence>
<gene>
    <name evidence="2" type="ORF">ILEXP_LOCUS25141</name>
</gene>
<dbReference type="EMBL" id="CAUOFW020002881">
    <property type="protein sequence ID" value="CAK9156595.1"/>
    <property type="molecule type" value="Genomic_DNA"/>
</dbReference>
<feature type="compositionally biased region" description="Basic and acidic residues" evidence="1">
    <location>
        <begin position="402"/>
        <end position="413"/>
    </location>
</feature>
<feature type="compositionally biased region" description="Basic and acidic residues" evidence="1">
    <location>
        <begin position="1270"/>
        <end position="1289"/>
    </location>
</feature>
<feature type="region of interest" description="Disordered" evidence="1">
    <location>
        <begin position="1235"/>
        <end position="1321"/>
    </location>
</feature>
<feature type="compositionally biased region" description="Basic and acidic residues" evidence="1">
    <location>
        <begin position="1387"/>
        <end position="1403"/>
    </location>
</feature>
<evidence type="ECO:0000313" key="3">
    <source>
        <dbReference type="Proteomes" id="UP001642360"/>
    </source>
</evidence>
<feature type="region of interest" description="Disordered" evidence="1">
    <location>
        <begin position="1353"/>
        <end position="1428"/>
    </location>
</feature>
<feature type="region of interest" description="Disordered" evidence="1">
    <location>
        <begin position="774"/>
        <end position="887"/>
    </location>
</feature>
<evidence type="ECO:0000313" key="2">
    <source>
        <dbReference type="EMBL" id="CAK9156595.1"/>
    </source>
</evidence>
<feature type="compositionally biased region" description="Basic residues" evidence="1">
    <location>
        <begin position="1163"/>
        <end position="1179"/>
    </location>
</feature>
<dbReference type="PANTHER" id="PTHR34536:SF18">
    <property type="match status" value="1"/>
</dbReference>
<dbReference type="PANTHER" id="PTHR34536">
    <property type="entry name" value="DENTIN SIALOPHOSPHOPROTEIN-LIKE PROTEIN"/>
    <property type="match status" value="1"/>
</dbReference>
<feature type="region of interest" description="Disordered" evidence="1">
    <location>
        <begin position="391"/>
        <end position="414"/>
    </location>
</feature>
<organism evidence="2 3">
    <name type="scientific">Ilex paraguariensis</name>
    <name type="common">yerba mate</name>
    <dbReference type="NCBI Taxonomy" id="185542"/>
    <lineage>
        <taxon>Eukaryota</taxon>
        <taxon>Viridiplantae</taxon>
        <taxon>Streptophyta</taxon>
        <taxon>Embryophyta</taxon>
        <taxon>Tracheophyta</taxon>
        <taxon>Spermatophyta</taxon>
        <taxon>Magnoliopsida</taxon>
        <taxon>eudicotyledons</taxon>
        <taxon>Gunneridae</taxon>
        <taxon>Pentapetalae</taxon>
        <taxon>asterids</taxon>
        <taxon>campanulids</taxon>
        <taxon>Aquifoliales</taxon>
        <taxon>Aquifoliaceae</taxon>
        <taxon>Ilex</taxon>
    </lineage>
</organism>
<keyword evidence="3" id="KW-1185">Reference proteome</keyword>
<comment type="caution">
    <text evidence="2">The sequence shown here is derived from an EMBL/GenBank/DDBJ whole genome shotgun (WGS) entry which is preliminary data.</text>
</comment>
<feature type="compositionally biased region" description="Low complexity" evidence="1">
    <location>
        <begin position="291"/>
        <end position="304"/>
    </location>
</feature>
<proteinExistence type="predicted"/>
<name>A0ABC8SI96_9AQUA</name>
<feature type="compositionally biased region" description="Polar residues" evidence="1">
    <location>
        <begin position="816"/>
        <end position="825"/>
    </location>
</feature>
<feature type="compositionally biased region" description="Basic and acidic residues" evidence="1">
    <location>
        <begin position="866"/>
        <end position="887"/>
    </location>
</feature>
<feature type="compositionally biased region" description="Basic and acidic residues" evidence="1">
    <location>
        <begin position="794"/>
        <end position="807"/>
    </location>
</feature>
<protein>
    <submittedName>
        <fullName evidence="2">Uncharacterized protein</fullName>
    </submittedName>
</protein>
<feature type="region of interest" description="Disordered" evidence="1">
    <location>
        <begin position="1098"/>
        <end position="1198"/>
    </location>
</feature>
<feature type="compositionally biased region" description="Basic and acidic residues" evidence="1">
    <location>
        <begin position="747"/>
        <end position="759"/>
    </location>
</feature>
<accession>A0ABC8SI96</accession>
<dbReference type="Proteomes" id="UP001642360">
    <property type="component" value="Unassembled WGS sequence"/>
</dbReference>
<reference evidence="2 3" key="1">
    <citation type="submission" date="2024-02" db="EMBL/GenBank/DDBJ databases">
        <authorList>
            <person name="Vignale AGUSTIN F."/>
            <person name="Sosa J E."/>
            <person name="Modenutti C."/>
        </authorList>
    </citation>
    <scope>NUCLEOTIDE SEQUENCE [LARGE SCALE GENOMIC DNA]</scope>
</reference>
<feature type="region of interest" description="Disordered" evidence="1">
    <location>
        <begin position="290"/>
        <end position="318"/>
    </location>
</feature>